<dbReference type="Gene3D" id="2.60.120.10">
    <property type="entry name" value="Jelly Rolls"/>
    <property type="match status" value="1"/>
</dbReference>
<dbReference type="Pfam" id="PF07883">
    <property type="entry name" value="Cupin_2"/>
    <property type="match status" value="1"/>
</dbReference>
<keyword evidence="3" id="KW-1185">Reference proteome</keyword>
<dbReference type="Proteomes" id="UP001209755">
    <property type="component" value="Unassembled WGS sequence"/>
</dbReference>
<dbReference type="RefSeq" id="WP_264603059.1">
    <property type="nucleotide sequence ID" value="NZ_JAOQNS010000012.1"/>
</dbReference>
<reference evidence="3" key="1">
    <citation type="submission" date="2023-07" db="EMBL/GenBank/DDBJ databases">
        <title>Genome sequencing of Purple Non-Sulfur Bacteria from various extreme environments.</title>
        <authorList>
            <person name="Mayer M."/>
        </authorList>
    </citation>
    <scope>NUCLEOTIDE SEQUENCE [LARGE SCALE GENOMIC DNA]</scope>
    <source>
        <strain evidence="3">DSM 17935</strain>
    </source>
</reference>
<proteinExistence type="predicted"/>
<evidence type="ECO:0000313" key="2">
    <source>
        <dbReference type="EMBL" id="MCW2309487.1"/>
    </source>
</evidence>
<name>A0ABT3HGG2_9HYPH</name>
<comment type="caution">
    <text evidence="2">The sequence shown here is derived from an EMBL/GenBank/DDBJ whole genome shotgun (WGS) entry which is preliminary data.</text>
</comment>
<accession>A0ABT3HGG2</accession>
<organism evidence="2 3">
    <name type="scientific">Rhodobium gokarnense</name>
    <dbReference type="NCBI Taxonomy" id="364296"/>
    <lineage>
        <taxon>Bacteria</taxon>
        <taxon>Pseudomonadati</taxon>
        <taxon>Pseudomonadota</taxon>
        <taxon>Alphaproteobacteria</taxon>
        <taxon>Hyphomicrobiales</taxon>
        <taxon>Rhodobiaceae</taxon>
        <taxon>Rhodobium</taxon>
    </lineage>
</organism>
<gene>
    <name evidence="2" type="ORF">M2319_003841</name>
</gene>
<protein>
    <submittedName>
        <fullName evidence="2">Mannose-6-phosphate isomerase-like protein (Cupin superfamily)</fullName>
    </submittedName>
</protein>
<sequence>MSLIDWRDFSGTTAWDALDVAEIEGATVRVHWTDAPYRWHVNDGEEVFVVLSGTVDMKLREGGVEKSVRMTAGDIFHAGVGTEHVAHPLEPSRILVIEKKGSV</sequence>
<dbReference type="InterPro" id="IPR011051">
    <property type="entry name" value="RmlC_Cupin_sf"/>
</dbReference>
<dbReference type="InterPro" id="IPR013096">
    <property type="entry name" value="Cupin_2"/>
</dbReference>
<evidence type="ECO:0000313" key="3">
    <source>
        <dbReference type="Proteomes" id="UP001209755"/>
    </source>
</evidence>
<dbReference type="InterPro" id="IPR014710">
    <property type="entry name" value="RmlC-like_jellyroll"/>
</dbReference>
<dbReference type="SUPFAM" id="SSF51182">
    <property type="entry name" value="RmlC-like cupins"/>
    <property type="match status" value="1"/>
</dbReference>
<evidence type="ECO:0000259" key="1">
    <source>
        <dbReference type="Pfam" id="PF07883"/>
    </source>
</evidence>
<feature type="domain" description="Cupin type-2" evidence="1">
    <location>
        <begin position="39"/>
        <end position="94"/>
    </location>
</feature>
<dbReference type="EMBL" id="JAOQNS010000012">
    <property type="protein sequence ID" value="MCW2309487.1"/>
    <property type="molecule type" value="Genomic_DNA"/>
</dbReference>